<reference evidence="2 3" key="1">
    <citation type="journal article" date="2015" name="Genome Announc.">
        <title>Draft Genome Sequence and Gene Annotation of the Entomopathogenic Fungus Verticillium hemipterigenum.</title>
        <authorList>
            <person name="Horn F."/>
            <person name="Habel A."/>
            <person name="Scharf D.H."/>
            <person name="Dworschak J."/>
            <person name="Brakhage A.A."/>
            <person name="Guthke R."/>
            <person name="Hertweck C."/>
            <person name="Linde J."/>
        </authorList>
    </citation>
    <scope>NUCLEOTIDE SEQUENCE [LARGE SCALE GENOMIC DNA]</scope>
</reference>
<keyword evidence="1" id="KW-0732">Signal</keyword>
<evidence type="ECO:0000313" key="3">
    <source>
        <dbReference type="Proteomes" id="UP000039046"/>
    </source>
</evidence>
<dbReference type="HOGENOM" id="CLU_105137_0_0_1"/>
<organism evidence="2 3">
    <name type="scientific">[Torrubiella] hemipterigena</name>
    <dbReference type="NCBI Taxonomy" id="1531966"/>
    <lineage>
        <taxon>Eukaryota</taxon>
        <taxon>Fungi</taxon>
        <taxon>Dikarya</taxon>
        <taxon>Ascomycota</taxon>
        <taxon>Pezizomycotina</taxon>
        <taxon>Sordariomycetes</taxon>
        <taxon>Hypocreomycetidae</taxon>
        <taxon>Hypocreales</taxon>
        <taxon>Clavicipitaceae</taxon>
        <taxon>Clavicipitaceae incertae sedis</taxon>
        <taxon>'Torrubiella' clade</taxon>
    </lineage>
</organism>
<feature type="signal peptide" evidence="1">
    <location>
        <begin position="1"/>
        <end position="20"/>
    </location>
</feature>
<evidence type="ECO:0000256" key="1">
    <source>
        <dbReference type="SAM" id="SignalP"/>
    </source>
</evidence>
<dbReference type="Proteomes" id="UP000039046">
    <property type="component" value="Unassembled WGS sequence"/>
</dbReference>
<evidence type="ECO:0000313" key="2">
    <source>
        <dbReference type="EMBL" id="CEJ94884.1"/>
    </source>
</evidence>
<sequence>MMLTKISALGALALVAPVAADIHKTTPPTGFYSGPQQGIGSWYRASSSGDSTNGNSWCGYKYSNSDPLFAVSLKAMGGATYSSNPDKWRNDTRTYCGLEAKVTDPSTGKSKLMYIGDAFDDKYVRSPASIDIMIDGFTDIHGDPKGDKNKVINPVNWEFTGNINTRYEAPGANK</sequence>
<dbReference type="AlphaFoldDB" id="A0A0A1TIN2"/>
<name>A0A0A1TIN2_9HYPO</name>
<accession>A0A0A1TIN2</accession>
<dbReference type="EMBL" id="CDHN01000008">
    <property type="protein sequence ID" value="CEJ94884.1"/>
    <property type="molecule type" value="Genomic_DNA"/>
</dbReference>
<keyword evidence="3" id="KW-1185">Reference proteome</keyword>
<gene>
    <name evidence="2" type="ORF">VHEMI10391</name>
</gene>
<dbReference type="OrthoDB" id="428177at2759"/>
<feature type="chain" id="PRO_5001979452" evidence="1">
    <location>
        <begin position="21"/>
        <end position="174"/>
    </location>
</feature>
<protein>
    <submittedName>
        <fullName evidence="2">Uncharacterized protein</fullName>
    </submittedName>
</protein>
<proteinExistence type="predicted"/>